<evidence type="ECO:0000259" key="14">
    <source>
        <dbReference type="Pfam" id="PF07715"/>
    </source>
</evidence>
<dbReference type="PANTHER" id="PTHR30069">
    <property type="entry name" value="TONB-DEPENDENT OUTER MEMBRANE RECEPTOR"/>
    <property type="match status" value="1"/>
</dbReference>
<evidence type="ECO:0000256" key="8">
    <source>
        <dbReference type="ARBA" id="ARBA00023170"/>
    </source>
</evidence>
<evidence type="ECO:0000256" key="10">
    <source>
        <dbReference type="PROSITE-ProRule" id="PRU01360"/>
    </source>
</evidence>
<evidence type="ECO:0000256" key="7">
    <source>
        <dbReference type="ARBA" id="ARBA00023136"/>
    </source>
</evidence>
<dbReference type="STRING" id="706434.HMPREF9429_00294"/>
<dbReference type="SUPFAM" id="SSF56935">
    <property type="entry name" value="Porins"/>
    <property type="match status" value="1"/>
</dbReference>
<dbReference type="Gene3D" id="2.170.130.10">
    <property type="entry name" value="TonB-dependent receptor, plug domain"/>
    <property type="match status" value="1"/>
</dbReference>
<dbReference type="InterPro" id="IPR036942">
    <property type="entry name" value="Beta-barrel_TonB_sf"/>
</dbReference>
<sequence length="1649" mass="186410">MPGYEVSAAERVTTRDIIVQATRAEEEAKFESQQKTIITKAEIEKKQAKSVEDIVFNETGVTRTVDSMGRVGVSIRGAEPRHTLILVDGKPVMGDLAKYSGAGDELQRLGTENVDHIEIVQGAASAKYGADAIGGVINVITNKPSKKSGLRFNLEGRREKGDGDISPYSNYFLRADSGQVGKFRFDVYGSKQDIMPVYASRARKNSFLASDEDHGFLKNSLRFYGTNSNVGVFGIYDIDKNRSVSVRADRYKENLERYVKRSNSYVEPQVHYKRDLDRNNMNLTYKAKSGKSNWQAELTYARVKENDITLTSDYGNSTYEGKNTLNYVDNVDHRQWSFDVSADTQINDKHLLSYGAGYANEEGEGSRLKNAPHTYVRNIDPWDYDKSLAVKRGIPSSTVYRHSFAKNSAGVEQWDKEKEWYNGDKNDPATLPQFTYEEYLQYLDPDSGQDPAAVMGLVDGPVTEKTLQKRNPEAYERYKQFARTLLENNREFIEDYHNNKEGRRDEHGNYYPALYDAYLPSFYYGAVPSFDSTKLKLNGAYFKEEYNKRINQVTMGQAKIKKQHFYLQDMWQLNKDTILMPALRLDHSELFGSNMTFNLGMTHNVKGNTHRRFKANIGTSYTEPGMGELYYNWEMYGPNIVNATIGGGEARLGWYWVGNPRLQPEKAVNFDLSLEGESKNTYSKVTLFHNRIKDYMSIYNTGYLMDFYPQYDESTPYGASKFSHAPDLIYSFRNIGKAEITGLEWELKQTLSKHWKARFGYTYLHAVNKSDKDMPRQLLDKPQHKIDIGIDYNDEKSGWSGSLWGDYYINMLDSNSLKGGGNYMVSYIDPTNPDKSVIHYNFNTTRTADMYQRKTFGMWNLMIQKKINKDSVVYFGINNLFNHRDDDRAFSARVYRFGANFKIGSDAESKNGAIPNDTIVEPLSWEDFLSRPFDDAAEKGVEVFGDYRARWDSHLGSQRPTARVTATSSIDIDAARNLRDEKEHGFENRVRLGVNVRVDKNTNIRLVGSASGQVGVDTGHVTEGSQGFSHQRLEEADLTNRRGKWDFSLGRLHESFGVTSYWFGKEFDGGRAVWTGAKSQVKVGFGDFSHSTGVSDSAYTHAVYTGFLRPPTVDEFVGTTLDSDGGRKELVVDNAPNTVNFYQQLKALRDQEAALARAVDDAKTAAENLESDIWSKQYLDGEPESVLAPLRQQLAQLQAAVTAAQAQYEVQTAPLRERQFEVVRRMRDIAIKAYGSAIAKKTVSLRMPEIQATYSYHTRTYDEDDGQWYDEDNSFNQNIAPGVTGLNTKDPLFEISLADPSLFDENGKVYIDKWYDAHADQIKEAYEKRAKDLGDLTFTNQPYTVTVDTTQLDGLKEKIYKLNSVELPESGTRGTVSVKGSDYYPSLLADCFNEIANVLRQTDGYSTLPREELGKYTGTIIPSQGIVLQRDYVPPIDRAVFVQAKQVVGDKLGLTAWYLRSVGGNSYKAHYAEGRATKERTFTNPANIIGLGATYRLGKKAAVSVDYGQNRSDLGRYLNGHTAYEHTAGTSDFEITGRHDGGTPHFWTLRFDVGKADMKVPGSWSAFADYKYFEHGSFFGGTGATGVPDRYLDGIRSFTLGTAYVPTKNFLLEAFYTFDAKGINRRDTLYGSETFTLGNYTRVQATYKF</sequence>
<dbReference type="InterPro" id="IPR039426">
    <property type="entry name" value="TonB-dep_rcpt-like"/>
</dbReference>
<evidence type="ECO:0000259" key="13">
    <source>
        <dbReference type="Pfam" id="PF00593"/>
    </source>
</evidence>
<evidence type="ECO:0000256" key="9">
    <source>
        <dbReference type="ARBA" id="ARBA00023237"/>
    </source>
</evidence>
<feature type="domain" description="TonB-dependent receptor plug" evidence="14">
    <location>
        <begin position="33"/>
        <end position="136"/>
    </location>
</feature>
<name>E2ZA35_9FIRM</name>
<keyword evidence="5" id="KW-0732">Signal</keyword>
<comment type="subcellular location">
    <subcellularLocation>
        <location evidence="1 10">Cell outer membrane</location>
        <topology evidence="1 10">Multi-pass membrane protein</topology>
    </subcellularLocation>
</comment>
<dbReference type="EMBL" id="AECS01000010">
    <property type="protein sequence ID" value="EFQ04797.1"/>
    <property type="molecule type" value="Genomic_DNA"/>
</dbReference>
<feature type="domain" description="TonB-dependent receptor-like beta-barrel" evidence="13">
    <location>
        <begin position="484"/>
        <end position="880"/>
    </location>
</feature>
<dbReference type="InterPro" id="IPR000531">
    <property type="entry name" value="Beta-barrel_TonB"/>
</dbReference>
<dbReference type="Proteomes" id="UP000003195">
    <property type="component" value="Unassembled WGS sequence"/>
</dbReference>
<evidence type="ECO:0000256" key="4">
    <source>
        <dbReference type="ARBA" id="ARBA00022692"/>
    </source>
</evidence>
<organism evidence="15 16">
    <name type="scientific">Megasphaera micronuciformis F0359</name>
    <dbReference type="NCBI Taxonomy" id="706434"/>
    <lineage>
        <taxon>Bacteria</taxon>
        <taxon>Bacillati</taxon>
        <taxon>Bacillota</taxon>
        <taxon>Negativicutes</taxon>
        <taxon>Veillonellales</taxon>
        <taxon>Veillonellaceae</taxon>
        <taxon>Megasphaera</taxon>
    </lineage>
</organism>
<dbReference type="HOGENOM" id="CLU_004139_0_0_9"/>
<accession>E2ZA35</accession>
<keyword evidence="12" id="KW-0175">Coiled coil</keyword>
<evidence type="ECO:0000256" key="3">
    <source>
        <dbReference type="ARBA" id="ARBA00022452"/>
    </source>
</evidence>
<evidence type="ECO:0000313" key="16">
    <source>
        <dbReference type="Proteomes" id="UP000003195"/>
    </source>
</evidence>
<keyword evidence="9 10" id="KW-0998">Cell outer membrane</keyword>
<feature type="coiled-coil region" evidence="12">
    <location>
        <begin position="1145"/>
        <end position="1207"/>
    </location>
</feature>
<keyword evidence="8 15" id="KW-0675">Receptor</keyword>
<dbReference type="Gene3D" id="2.40.170.20">
    <property type="entry name" value="TonB-dependent receptor, beta-barrel domain"/>
    <property type="match status" value="2"/>
</dbReference>
<dbReference type="PANTHER" id="PTHR30069:SF29">
    <property type="entry name" value="HEMOGLOBIN AND HEMOGLOBIN-HAPTOGLOBIN-BINDING PROTEIN 1-RELATED"/>
    <property type="match status" value="1"/>
</dbReference>
<dbReference type="eggNOG" id="COG4771">
    <property type="taxonomic scope" value="Bacteria"/>
</dbReference>
<dbReference type="InterPro" id="IPR037066">
    <property type="entry name" value="Plug_dom_sf"/>
</dbReference>
<keyword evidence="16" id="KW-1185">Reference proteome</keyword>
<dbReference type="Pfam" id="PF07715">
    <property type="entry name" value="Plug"/>
    <property type="match status" value="1"/>
</dbReference>
<keyword evidence="3 10" id="KW-1134">Transmembrane beta strand</keyword>
<evidence type="ECO:0000256" key="2">
    <source>
        <dbReference type="ARBA" id="ARBA00022448"/>
    </source>
</evidence>
<keyword evidence="2 10" id="KW-0813">Transport</keyword>
<evidence type="ECO:0000256" key="5">
    <source>
        <dbReference type="ARBA" id="ARBA00022729"/>
    </source>
</evidence>
<dbReference type="GO" id="GO:0015344">
    <property type="term" value="F:siderophore uptake transmembrane transporter activity"/>
    <property type="evidence" value="ECO:0007669"/>
    <property type="project" value="TreeGrafter"/>
</dbReference>
<dbReference type="GO" id="GO:0044718">
    <property type="term" value="P:siderophore transmembrane transport"/>
    <property type="evidence" value="ECO:0007669"/>
    <property type="project" value="TreeGrafter"/>
</dbReference>
<keyword evidence="4 10" id="KW-0812">Transmembrane</keyword>
<comment type="similarity">
    <text evidence="10 11">Belongs to the TonB-dependent receptor family.</text>
</comment>
<dbReference type="GO" id="GO:0009279">
    <property type="term" value="C:cell outer membrane"/>
    <property type="evidence" value="ECO:0007669"/>
    <property type="project" value="UniProtKB-SubCell"/>
</dbReference>
<reference evidence="15 16" key="1">
    <citation type="submission" date="2010-08" db="EMBL/GenBank/DDBJ databases">
        <authorList>
            <person name="Weinstock G."/>
            <person name="Sodergren E."/>
            <person name="Clifton S."/>
            <person name="Fulton L."/>
            <person name="Fulton B."/>
            <person name="Courtney L."/>
            <person name="Fronick C."/>
            <person name="Harrison M."/>
            <person name="Strong C."/>
            <person name="Farmer C."/>
            <person name="Delahaunty K."/>
            <person name="Markovic C."/>
            <person name="Hall O."/>
            <person name="Minx P."/>
            <person name="Tomlinson C."/>
            <person name="Mitreva M."/>
            <person name="Hou S."/>
            <person name="Chen J."/>
            <person name="Wollam A."/>
            <person name="Pepin K.H."/>
            <person name="Johnson M."/>
            <person name="Bhonagiri V."/>
            <person name="Zhang X."/>
            <person name="Suruliraj S."/>
            <person name="Warren W."/>
            <person name="Chinwalla A."/>
            <person name="Mardis E.R."/>
            <person name="Wilson R.K."/>
        </authorList>
    </citation>
    <scope>NUCLEOTIDE SEQUENCE [LARGE SCALE GENOMIC DNA]</scope>
    <source>
        <strain evidence="15 16">F0359</strain>
    </source>
</reference>
<gene>
    <name evidence="15" type="ORF">HMPREF9429_00294</name>
</gene>
<evidence type="ECO:0000256" key="1">
    <source>
        <dbReference type="ARBA" id="ARBA00004571"/>
    </source>
</evidence>
<dbReference type="Pfam" id="PF00593">
    <property type="entry name" value="TonB_dep_Rec_b-barrel"/>
    <property type="match status" value="1"/>
</dbReference>
<dbReference type="InterPro" id="IPR012910">
    <property type="entry name" value="Plug_dom"/>
</dbReference>
<evidence type="ECO:0000256" key="11">
    <source>
        <dbReference type="RuleBase" id="RU003357"/>
    </source>
</evidence>
<proteinExistence type="inferred from homology"/>
<keyword evidence="7 10" id="KW-0472">Membrane</keyword>
<protein>
    <submittedName>
        <fullName evidence="15">TonB-dependent receptor plug domain protein</fullName>
    </submittedName>
</protein>
<keyword evidence="6 11" id="KW-0798">TonB box</keyword>
<comment type="caution">
    <text evidence="15">The sequence shown here is derived from an EMBL/GenBank/DDBJ whole genome shotgun (WGS) entry which is preliminary data.</text>
</comment>
<evidence type="ECO:0000313" key="15">
    <source>
        <dbReference type="EMBL" id="EFQ04797.1"/>
    </source>
</evidence>
<dbReference type="PROSITE" id="PS52016">
    <property type="entry name" value="TONB_DEPENDENT_REC_3"/>
    <property type="match status" value="1"/>
</dbReference>
<evidence type="ECO:0000256" key="12">
    <source>
        <dbReference type="SAM" id="Coils"/>
    </source>
</evidence>
<evidence type="ECO:0000256" key="6">
    <source>
        <dbReference type="ARBA" id="ARBA00023077"/>
    </source>
</evidence>